<dbReference type="GO" id="GO:0030150">
    <property type="term" value="P:protein import into mitochondrial matrix"/>
    <property type="evidence" value="ECO:0007669"/>
    <property type="project" value="TreeGrafter"/>
</dbReference>
<dbReference type="AlphaFoldDB" id="A0A7S3QG58"/>
<evidence type="ECO:0000256" key="4">
    <source>
        <dbReference type="ARBA" id="ARBA00023136"/>
    </source>
</evidence>
<accession>A0A7S3QG58</accession>
<dbReference type="Pfam" id="PF02466">
    <property type="entry name" value="Tim17"/>
    <property type="match status" value="1"/>
</dbReference>
<organism evidence="5">
    <name type="scientific">Chaetoceros debilis</name>
    <dbReference type="NCBI Taxonomy" id="122233"/>
    <lineage>
        <taxon>Eukaryota</taxon>
        <taxon>Sar</taxon>
        <taxon>Stramenopiles</taxon>
        <taxon>Ochrophyta</taxon>
        <taxon>Bacillariophyta</taxon>
        <taxon>Coscinodiscophyceae</taxon>
        <taxon>Chaetocerotophycidae</taxon>
        <taxon>Chaetocerotales</taxon>
        <taxon>Chaetocerotaceae</taxon>
        <taxon>Chaetoceros</taxon>
    </lineage>
</organism>
<keyword evidence="2" id="KW-0812">Transmembrane</keyword>
<evidence type="ECO:0000313" key="5">
    <source>
        <dbReference type="EMBL" id="CAE0476281.1"/>
    </source>
</evidence>
<keyword evidence="4" id="KW-0472">Membrane</keyword>
<evidence type="ECO:0000256" key="1">
    <source>
        <dbReference type="ARBA" id="ARBA00004141"/>
    </source>
</evidence>
<dbReference type="InterPro" id="IPR045238">
    <property type="entry name" value="Tim23-like"/>
</dbReference>
<reference evidence="5" key="1">
    <citation type="submission" date="2021-01" db="EMBL/GenBank/DDBJ databases">
        <authorList>
            <person name="Corre E."/>
            <person name="Pelletier E."/>
            <person name="Niang G."/>
            <person name="Scheremetjew M."/>
            <person name="Finn R."/>
            <person name="Kale V."/>
            <person name="Holt S."/>
            <person name="Cochrane G."/>
            <person name="Meng A."/>
            <person name="Brown T."/>
            <person name="Cohen L."/>
        </authorList>
    </citation>
    <scope>NUCLEOTIDE SEQUENCE</scope>
    <source>
        <strain evidence="5">MM31A-1</strain>
    </source>
</reference>
<comment type="subcellular location">
    <subcellularLocation>
        <location evidence="1">Membrane</location>
        <topology evidence="1">Multi-pass membrane protein</topology>
    </subcellularLocation>
</comment>
<protein>
    <recommendedName>
        <fullName evidence="6">Mitochondrial import inner membrane translocase subunit TIM23</fullName>
    </recommendedName>
</protein>
<evidence type="ECO:0000256" key="3">
    <source>
        <dbReference type="ARBA" id="ARBA00022989"/>
    </source>
</evidence>
<dbReference type="PANTHER" id="PTHR15371">
    <property type="entry name" value="TIM23"/>
    <property type="match status" value="1"/>
</dbReference>
<sequence length="196" mass="20612">MSNQAEEFKDEGASRPIPSFDASSIKLTTIAPALGVAGDNTPDYLEYDTKGRGITTTMFANTGLAYLLGIVGGGFYGLREGLQNTPSNRFRVKLNSVLNHCSRHGSRVGNMMGVLSIGYSLFEGAADHFEIDQYTGPVQPVGPALAAFATGATYKIQAGPRVAGLAGAIGLGCVGVTYTAYSVLGIPYGQKGWLFF</sequence>
<dbReference type="GO" id="GO:0005744">
    <property type="term" value="C:TIM23 mitochondrial import inner membrane translocase complex"/>
    <property type="evidence" value="ECO:0007669"/>
    <property type="project" value="TreeGrafter"/>
</dbReference>
<proteinExistence type="predicted"/>
<dbReference type="PANTHER" id="PTHR15371:SF0">
    <property type="entry name" value="SD19278P"/>
    <property type="match status" value="1"/>
</dbReference>
<evidence type="ECO:0008006" key="6">
    <source>
        <dbReference type="Google" id="ProtNLM"/>
    </source>
</evidence>
<gene>
    <name evidence="5" type="ORF">CDEB00056_LOCUS21134</name>
</gene>
<dbReference type="EMBL" id="HBIO01027504">
    <property type="protein sequence ID" value="CAE0476281.1"/>
    <property type="molecule type" value="Transcribed_RNA"/>
</dbReference>
<dbReference type="GO" id="GO:0008320">
    <property type="term" value="F:protein transmembrane transporter activity"/>
    <property type="evidence" value="ECO:0007669"/>
    <property type="project" value="TreeGrafter"/>
</dbReference>
<name>A0A7S3QG58_9STRA</name>
<evidence type="ECO:0000256" key="2">
    <source>
        <dbReference type="ARBA" id="ARBA00022692"/>
    </source>
</evidence>
<keyword evidence="3" id="KW-1133">Transmembrane helix</keyword>